<protein>
    <submittedName>
        <fullName evidence="2">Uncharacterized protein</fullName>
    </submittedName>
</protein>
<evidence type="ECO:0000256" key="1">
    <source>
        <dbReference type="SAM" id="MobiDB-lite"/>
    </source>
</evidence>
<feature type="region of interest" description="Disordered" evidence="1">
    <location>
        <begin position="1"/>
        <end position="41"/>
    </location>
</feature>
<keyword evidence="3" id="KW-1185">Reference proteome</keyword>
<reference evidence="2 3" key="1">
    <citation type="journal article" date="2023" name="PLoS ONE">
        <title>Cytospora paraplurivora sp. nov. isolated from orchards with fruit tree decline syndrome in Ontario, Canada.</title>
        <authorList>
            <person name="Ilyukhin E."/>
            <person name="Nguyen H.D.T."/>
            <person name="Castle A.J."/>
            <person name="Ellouze W."/>
        </authorList>
    </citation>
    <scope>NUCLEOTIDE SEQUENCE [LARGE SCALE GENOMIC DNA]</scope>
    <source>
        <strain evidence="2 3">FDS-564</strain>
    </source>
</reference>
<dbReference type="Proteomes" id="UP001320245">
    <property type="component" value="Unassembled WGS sequence"/>
</dbReference>
<dbReference type="EMBL" id="JAJSPL020000025">
    <property type="protein sequence ID" value="KAK7738509.1"/>
    <property type="molecule type" value="Genomic_DNA"/>
</dbReference>
<accession>A0AAN9YFJ0</accession>
<organism evidence="2 3">
    <name type="scientific">Cytospora paraplurivora</name>
    <dbReference type="NCBI Taxonomy" id="2898453"/>
    <lineage>
        <taxon>Eukaryota</taxon>
        <taxon>Fungi</taxon>
        <taxon>Dikarya</taxon>
        <taxon>Ascomycota</taxon>
        <taxon>Pezizomycotina</taxon>
        <taxon>Sordariomycetes</taxon>
        <taxon>Sordariomycetidae</taxon>
        <taxon>Diaporthales</taxon>
        <taxon>Cytosporaceae</taxon>
        <taxon>Cytospora</taxon>
    </lineage>
</organism>
<gene>
    <name evidence="2" type="ORF">SLS53_006028</name>
</gene>
<evidence type="ECO:0000313" key="2">
    <source>
        <dbReference type="EMBL" id="KAK7738509.1"/>
    </source>
</evidence>
<name>A0AAN9YFJ0_9PEZI</name>
<proteinExistence type="predicted"/>
<dbReference type="AlphaFoldDB" id="A0AAN9YFJ0"/>
<sequence>MRQPEAPAREPKNKRKPTTATTIPEARPCRAPHRPAIPRGDKAISTHPLVGKYCVEITSSERRWYGKYALDISTEAQLGVRLTVEGFDSIFAGEEINGFNETNDWTGDYNSYDEQLDLVLRLWGLWRGLGRLQLGVIRDFEGVFIDHCVPAGMSWGNEG</sequence>
<comment type="caution">
    <text evidence="2">The sequence shown here is derived from an EMBL/GenBank/DDBJ whole genome shotgun (WGS) entry which is preliminary data.</text>
</comment>
<evidence type="ECO:0000313" key="3">
    <source>
        <dbReference type="Proteomes" id="UP001320245"/>
    </source>
</evidence>